<dbReference type="STRING" id="1393122.SAMN05660895_1288"/>
<dbReference type="AlphaFoldDB" id="A0A1I7NC61"/>
<organism evidence="2 3">
    <name type="scientific">Thermoflavifilum thermophilum</name>
    <dbReference type="NCBI Taxonomy" id="1393122"/>
    <lineage>
        <taxon>Bacteria</taxon>
        <taxon>Pseudomonadati</taxon>
        <taxon>Bacteroidota</taxon>
        <taxon>Chitinophagia</taxon>
        <taxon>Chitinophagales</taxon>
        <taxon>Chitinophagaceae</taxon>
        <taxon>Thermoflavifilum</taxon>
    </lineage>
</organism>
<dbReference type="Gene3D" id="1.50.10.140">
    <property type="match status" value="1"/>
</dbReference>
<gene>
    <name evidence="2" type="ORF">SAMN05660895_1288</name>
</gene>
<dbReference type="EMBL" id="FPCJ01000001">
    <property type="protein sequence ID" value="SFV32257.1"/>
    <property type="molecule type" value="Genomic_DNA"/>
</dbReference>
<dbReference type="RefSeq" id="WP_245759920.1">
    <property type="nucleotide sequence ID" value="NZ_FPCJ01000001.1"/>
</dbReference>
<evidence type="ECO:0000313" key="3">
    <source>
        <dbReference type="Proteomes" id="UP000199537"/>
    </source>
</evidence>
<sequence length="599" mass="67789">MHWCGWKEEENNDFWFLGFHQGVNPFSGCSLNFRRFACLADMKDLLNKRVFVSILCGISTWLWISCTKHQPSAAQPQQPQVFHLVSFQIDQQQNMYHAFQVSRLPVIQLHFDGSVDRSQALSFIQLYDPQHRSLSLQVLNASSDSILFISPVDTLQPLSAYQLTVLKGLPGKGSSKLDNTYTMSWITVIDSADKFPRISDSALLTKIEQQTFRYFWDFAHPVSGMARERSTSGDVCTTGGTGFGIMAILVGIERHFISRTDGLNRISQIVNFLTYHCTRYHGAFSHWINGATGETIPFSTLDDGADLVETAYLMMGMLCARQYFQAADPAEQALRQQIDSLWYGVEWTWFQQNQQSVLYWHWSPNHGWAMQVPIQGWNEALITYLLAASSPSFAIGKKVYDSGWAQNGAMRNGQSYEGITLPLGPAYGGPLFFAHYTFLGLDPHVRDAYADYWQQNVAHATIHYRYCVDNPLHFNGYSTACWGLTASDDPSGYAVHDPMHDDGVIAPTAAVSSLPYTPEAAMQAIRFYYYTLGDKLWGDYGFTDAFNLSVPWFDNQYLAIDQGPQVVMIENYRSGLLWRLFMSCPEVQQGLVKLGFTNF</sequence>
<accession>A0A1I7NC61</accession>
<protein>
    <recommendedName>
        <fullName evidence="1">Glycoamylase-like domain-containing protein</fullName>
    </recommendedName>
</protein>
<keyword evidence="3" id="KW-1185">Reference proteome</keyword>
<feature type="domain" description="Glycoamylase-like" evidence="1">
    <location>
        <begin position="373"/>
        <end position="585"/>
    </location>
</feature>
<name>A0A1I7NC61_9BACT</name>
<evidence type="ECO:0000313" key="2">
    <source>
        <dbReference type="EMBL" id="SFV32257.1"/>
    </source>
</evidence>
<dbReference type="Proteomes" id="UP000199537">
    <property type="component" value="Unassembled WGS sequence"/>
</dbReference>
<proteinExistence type="predicted"/>
<reference evidence="3" key="1">
    <citation type="submission" date="2016-10" db="EMBL/GenBank/DDBJ databases">
        <authorList>
            <person name="Varghese N."/>
            <person name="Submissions S."/>
        </authorList>
    </citation>
    <scope>NUCLEOTIDE SEQUENCE [LARGE SCALE GENOMIC DNA]</scope>
    <source>
        <strain evidence="3">DSM 14807</strain>
    </source>
</reference>
<dbReference type="Pfam" id="PF10091">
    <property type="entry name" value="Glycoamylase"/>
    <property type="match status" value="1"/>
</dbReference>
<evidence type="ECO:0000259" key="1">
    <source>
        <dbReference type="Pfam" id="PF10091"/>
    </source>
</evidence>
<dbReference type="InterPro" id="IPR019282">
    <property type="entry name" value="Glycoamylase-like_cons_dom"/>
</dbReference>